<reference evidence="1 2" key="1">
    <citation type="journal article" date="2016" name="Mol. Biol. Evol.">
        <title>Comparative Genomics of Early-Diverging Mushroom-Forming Fungi Provides Insights into the Origins of Lignocellulose Decay Capabilities.</title>
        <authorList>
            <person name="Nagy L.G."/>
            <person name="Riley R."/>
            <person name="Tritt A."/>
            <person name="Adam C."/>
            <person name="Daum C."/>
            <person name="Floudas D."/>
            <person name="Sun H."/>
            <person name="Yadav J.S."/>
            <person name="Pangilinan J."/>
            <person name="Larsson K.H."/>
            <person name="Matsuura K."/>
            <person name="Barry K."/>
            <person name="Labutti K."/>
            <person name="Kuo R."/>
            <person name="Ohm R.A."/>
            <person name="Bhattacharya S.S."/>
            <person name="Shirouzu T."/>
            <person name="Yoshinaga Y."/>
            <person name="Martin F.M."/>
            <person name="Grigoriev I.V."/>
            <person name="Hibbett D.S."/>
        </authorList>
    </citation>
    <scope>NUCLEOTIDE SEQUENCE [LARGE SCALE GENOMIC DNA]</scope>
    <source>
        <strain evidence="1 2">HHB12733</strain>
    </source>
</reference>
<dbReference type="EMBL" id="KV423984">
    <property type="protein sequence ID" value="KZT56036.1"/>
    <property type="molecule type" value="Genomic_DNA"/>
</dbReference>
<accession>A0A165F287</accession>
<name>A0A165F287_9BASI</name>
<sequence>MTSASIGASVVLHHSTSSREKALVEVLQAVQAHIDNVKLSHPEIWPNAAREIEAGILEDHLEMLEAIDQLEQQHFFDVAFYEAEQQQCRPQPRFSSPTAEEVCLWWENFGDQM</sequence>
<protein>
    <submittedName>
        <fullName evidence="1">Uncharacterized protein</fullName>
    </submittedName>
</protein>
<evidence type="ECO:0000313" key="1">
    <source>
        <dbReference type="EMBL" id="KZT56036.1"/>
    </source>
</evidence>
<proteinExistence type="predicted"/>
<keyword evidence="2" id="KW-1185">Reference proteome</keyword>
<dbReference type="AlphaFoldDB" id="A0A165F287"/>
<evidence type="ECO:0000313" key="2">
    <source>
        <dbReference type="Proteomes" id="UP000076842"/>
    </source>
</evidence>
<organism evidence="1 2">
    <name type="scientific">Calocera cornea HHB12733</name>
    <dbReference type="NCBI Taxonomy" id="1353952"/>
    <lineage>
        <taxon>Eukaryota</taxon>
        <taxon>Fungi</taxon>
        <taxon>Dikarya</taxon>
        <taxon>Basidiomycota</taxon>
        <taxon>Agaricomycotina</taxon>
        <taxon>Dacrymycetes</taxon>
        <taxon>Dacrymycetales</taxon>
        <taxon>Dacrymycetaceae</taxon>
        <taxon>Calocera</taxon>
    </lineage>
</organism>
<dbReference type="Proteomes" id="UP000076842">
    <property type="component" value="Unassembled WGS sequence"/>
</dbReference>
<gene>
    <name evidence="1" type="ORF">CALCODRAFT_484254</name>
</gene>
<dbReference type="InParanoid" id="A0A165F287"/>